<evidence type="ECO:0000313" key="1">
    <source>
        <dbReference type="EnsemblPlants" id="OPUNC06G18590.4"/>
    </source>
</evidence>
<dbReference type="AlphaFoldDB" id="A0A0E0LDA9"/>
<protein>
    <submittedName>
        <fullName evidence="1">Phospholipase D</fullName>
    </submittedName>
</protein>
<dbReference type="HOGENOM" id="CLU_2709087_0_0_1"/>
<organism evidence="1">
    <name type="scientific">Oryza punctata</name>
    <name type="common">Red rice</name>
    <dbReference type="NCBI Taxonomy" id="4537"/>
    <lineage>
        <taxon>Eukaryota</taxon>
        <taxon>Viridiplantae</taxon>
        <taxon>Streptophyta</taxon>
        <taxon>Embryophyta</taxon>
        <taxon>Tracheophyta</taxon>
        <taxon>Spermatophyta</taxon>
        <taxon>Magnoliopsida</taxon>
        <taxon>Liliopsida</taxon>
        <taxon>Poales</taxon>
        <taxon>Poaceae</taxon>
        <taxon>BOP clade</taxon>
        <taxon>Oryzoideae</taxon>
        <taxon>Oryzeae</taxon>
        <taxon>Oryzinae</taxon>
        <taxon>Oryza</taxon>
    </lineage>
</organism>
<dbReference type="Gramene" id="OPUNC06G18590.4">
    <property type="protein sequence ID" value="OPUNC06G18590.4"/>
    <property type="gene ID" value="OPUNC06G18590"/>
</dbReference>
<reference evidence="1" key="2">
    <citation type="submission" date="2018-05" db="EMBL/GenBank/DDBJ databases">
        <title>OpunRS2 (Oryza punctata Reference Sequence Version 2).</title>
        <authorList>
            <person name="Zhang J."/>
            <person name="Kudrna D."/>
            <person name="Lee S."/>
            <person name="Talag J."/>
            <person name="Welchert J."/>
            <person name="Wing R.A."/>
        </authorList>
    </citation>
    <scope>NUCLEOTIDE SEQUENCE [LARGE SCALE GENOMIC DNA]</scope>
</reference>
<dbReference type="EnsemblPlants" id="OPUNC06G18590.4">
    <property type="protein sequence ID" value="OPUNC06G18590.4"/>
    <property type="gene ID" value="OPUNC06G18590"/>
</dbReference>
<name>A0A0E0LDA9_ORYPU</name>
<accession>A0A0E0LDA9</accession>
<evidence type="ECO:0000313" key="2">
    <source>
        <dbReference type="Proteomes" id="UP000026962"/>
    </source>
</evidence>
<dbReference type="Proteomes" id="UP000026962">
    <property type="component" value="Chromosome 6"/>
</dbReference>
<proteinExistence type="predicted"/>
<reference evidence="1" key="1">
    <citation type="submission" date="2015-04" db="UniProtKB">
        <authorList>
            <consortium name="EnsemblPlants"/>
        </authorList>
    </citation>
    <scope>IDENTIFICATION</scope>
</reference>
<sequence length="73" mass="8280">MDKDFYLTVTAATVDRNVQQYNVTFWEKRNLPVRVSPSQMLLVAPNFGADLVSSCNMEALEKMVARPALLWTS</sequence>
<keyword evidence="2" id="KW-1185">Reference proteome</keyword>